<dbReference type="AlphaFoldDB" id="A0AAD9ZRV3"/>
<feature type="region of interest" description="Disordered" evidence="1">
    <location>
        <begin position="131"/>
        <end position="153"/>
    </location>
</feature>
<evidence type="ECO:0000259" key="2">
    <source>
        <dbReference type="Pfam" id="PF13952"/>
    </source>
</evidence>
<feature type="domain" description="DUF4216" evidence="2">
    <location>
        <begin position="17"/>
        <end position="80"/>
    </location>
</feature>
<dbReference type="PANTHER" id="PTHR48258:SF3">
    <property type="entry name" value="FK506-BINDING PROTEIN 4-LIKE ISOFORM X1"/>
    <property type="match status" value="1"/>
</dbReference>
<evidence type="ECO:0000313" key="5">
    <source>
        <dbReference type="Proteomes" id="UP001281410"/>
    </source>
</evidence>
<feature type="compositionally biased region" description="Polar residues" evidence="1">
    <location>
        <begin position="131"/>
        <end position="143"/>
    </location>
</feature>
<evidence type="ECO:0008006" key="6">
    <source>
        <dbReference type="Google" id="ProtNLM"/>
    </source>
</evidence>
<accession>A0AAD9ZRV3</accession>
<dbReference type="Pfam" id="PF26133">
    <property type="entry name" value="DUF8039"/>
    <property type="match status" value="1"/>
</dbReference>
<name>A0AAD9ZRV3_9ROSI</name>
<feature type="compositionally biased region" description="Polar residues" evidence="1">
    <location>
        <begin position="320"/>
        <end position="334"/>
    </location>
</feature>
<feature type="region of interest" description="Disordered" evidence="1">
    <location>
        <begin position="320"/>
        <end position="348"/>
    </location>
</feature>
<feature type="domain" description="DUF8039" evidence="3">
    <location>
        <begin position="348"/>
        <end position="429"/>
    </location>
</feature>
<gene>
    <name evidence="4" type="ORF">Dsin_029116</name>
</gene>
<organism evidence="4 5">
    <name type="scientific">Dipteronia sinensis</name>
    <dbReference type="NCBI Taxonomy" id="43782"/>
    <lineage>
        <taxon>Eukaryota</taxon>
        <taxon>Viridiplantae</taxon>
        <taxon>Streptophyta</taxon>
        <taxon>Embryophyta</taxon>
        <taxon>Tracheophyta</taxon>
        <taxon>Spermatophyta</taxon>
        <taxon>Magnoliopsida</taxon>
        <taxon>eudicotyledons</taxon>
        <taxon>Gunneridae</taxon>
        <taxon>Pentapetalae</taxon>
        <taxon>rosids</taxon>
        <taxon>malvids</taxon>
        <taxon>Sapindales</taxon>
        <taxon>Sapindaceae</taxon>
        <taxon>Hippocastanoideae</taxon>
        <taxon>Acereae</taxon>
        <taxon>Dipteronia</taxon>
    </lineage>
</organism>
<proteinExistence type="predicted"/>
<evidence type="ECO:0000259" key="3">
    <source>
        <dbReference type="Pfam" id="PF26133"/>
    </source>
</evidence>
<dbReference type="EMBL" id="JANJYJ010000009">
    <property type="protein sequence ID" value="KAK3189555.1"/>
    <property type="molecule type" value="Genomic_DNA"/>
</dbReference>
<dbReference type="Pfam" id="PF13952">
    <property type="entry name" value="DUF4216"/>
    <property type="match status" value="1"/>
</dbReference>
<comment type="caution">
    <text evidence="4">The sequence shown here is derived from an EMBL/GenBank/DDBJ whole genome shotgun (WGS) entry which is preliminary data.</text>
</comment>
<dbReference type="InterPro" id="IPR058352">
    <property type="entry name" value="DUF8039"/>
</dbReference>
<protein>
    <recommendedName>
        <fullName evidence="6">Transposase</fullName>
    </recommendedName>
</protein>
<reference evidence="4" key="1">
    <citation type="journal article" date="2023" name="Plant J.">
        <title>Genome sequences and population genomics provide insights into the demographic history, inbreeding, and mutation load of two 'living fossil' tree species of Dipteronia.</title>
        <authorList>
            <person name="Feng Y."/>
            <person name="Comes H.P."/>
            <person name="Chen J."/>
            <person name="Zhu S."/>
            <person name="Lu R."/>
            <person name="Zhang X."/>
            <person name="Li P."/>
            <person name="Qiu J."/>
            <person name="Olsen K.M."/>
            <person name="Qiu Y."/>
        </authorList>
    </citation>
    <scope>NUCLEOTIDE SEQUENCE</scope>
    <source>
        <strain evidence="4">NBL</strain>
    </source>
</reference>
<dbReference type="PANTHER" id="PTHR48258">
    <property type="entry name" value="DUF4218 DOMAIN-CONTAINING PROTEIN-RELATED"/>
    <property type="match status" value="1"/>
</dbReference>
<keyword evidence="5" id="KW-1185">Reference proteome</keyword>
<sequence length="430" mass="48454">MVYYGVLREILLLDFYAFRVPLFKCDWVGSGSDVKIEDGFTLVNLHPRVNKFDKDPFILASQATQVFYSRENNTSNWYVVLKAPPRGFHDLEKFDEHAYRTSMPLDVSQLDSSMDDDEEYARIDCEDIMSTEENTGTPTSSVNDKGCKKRKGMGQNQYDYNKIAKAKESGVPINNLGQPHGESSKPLSTSCGFIVTQLIPITYDSWPKQNRFGLDDIAKDNVLESMCNSWRQYKSRISKQIRNVPPGPEASRKLQLLKPANISDIAEWNNLSNFGCLQNSLGLYLLVGTEEALQNCYPTNHSDSVDQSTNDGAVVEERVQQPQYSTNSNLQSKSPLGVSTGEKDVSPQKGTKCKLLHWIGSGKVVAEAEIDCTDPQAFVHHKLLGPDYWRVCVKKIMVSDIPLIRDTSELQTLEDARGTYIAWPSKYITY</sequence>
<evidence type="ECO:0000256" key="1">
    <source>
        <dbReference type="SAM" id="MobiDB-lite"/>
    </source>
</evidence>
<dbReference type="InterPro" id="IPR025312">
    <property type="entry name" value="DUF4216"/>
</dbReference>
<evidence type="ECO:0000313" key="4">
    <source>
        <dbReference type="EMBL" id="KAK3189555.1"/>
    </source>
</evidence>
<dbReference type="Proteomes" id="UP001281410">
    <property type="component" value="Unassembled WGS sequence"/>
</dbReference>